<protein>
    <recommendedName>
        <fullName evidence="5">DUF4398 domain-containing protein</fullName>
    </recommendedName>
</protein>
<sequence length="220" mass="24128" precursor="true">MKLPHHTTLLGPVLLALLAAGCAHTGSRSRGKLDDGLLQFVDPMAKQEVQEARVAHMQAKDERAAAEYRVQHADSNRRVLNAEKRAAAERVKLERERVASLTDVETGTEAPAEVQDSLASAARDLQASENRIELHEAQLEVLRAELALAKAEEAHAAAVVDVWKARALKSLNNEQSGAIDIFAYESEEHDCGTEIEIAKIRLWSAQSKVQTLEDRLANGE</sequence>
<gene>
    <name evidence="3" type="ORF">Poly30_45020</name>
</gene>
<dbReference type="Proteomes" id="UP000320390">
    <property type="component" value="Chromosome"/>
</dbReference>
<feature type="coiled-coil region" evidence="1">
    <location>
        <begin position="118"/>
        <end position="154"/>
    </location>
</feature>
<evidence type="ECO:0000313" key="3">
    <source>
        <dbReference type="EMBL" id="QDV08946.1"/>
    </source>
</evidence>
<dbReference type="PROSITE" id="PS51257">
    <property type="entry name" value="PROKAR_LIPOPROTEIN"/>
    <property type="match status" value="1"/>
</dbReference>
<name>A0A518EXX3_9BACT</name>
<keyword evidence="1" id="KW-0175">Coiled coil</keyword>
<proteinExistence type="predicted"/>
<evidence type="ECO:0000256" key="1">
    <source>
        <dbReference type="SAM" id="Coils"/>
    </source>
</evidence>
<evidence type="ECO:0000256" key="2">
    <source>
        <dbReference type="SAM" id="SignalP"/>
    </source>
</evidence>
<evidence type="ECO:0000313" key="4">
    <source>
        <dbReference type="Proteomes" id="UP000320390"/>
    </source>
</evidence>
<dbReference type="AlphaFoldDB" id="A0A518EXX3"/>
<accession>A0A518EXX3</accession>
<feature type="chain" id="PRO_5021913989" description="DUF4398 domain-containing protein" evidence="2">
    <location>
        <begin position="26"/>
        <end position="220"/>
    </location>
</feature>
<feature type="signal peptide" evidence="2">
    <location>
        <begin position="1"/>
        <end position="25"/>
    </location>
</feature>
<reference evidence="3 4" key="1">
    <citation type="submission" date="2019-02" db="EMBL/GenBank/DDBJ databases">
        <title>Deep-cultivation of Planctomycetes and their phenomic and genomic characterization uncovers novel biology.</title>
        <authorList>
            <person name="Wiegand S."/>
            <person name="Jogler M."/>
            <person name="Boedeker C."/>
            <person name="Pinto D."/>
            <person name="Vollmers J."/>
            <person name="Rivas-Marin E."/>
            <person name="Kohn T."/>
            <person name="Peeters S.H."/>
            <person name="Heuer A."/>
            <person name="Rast P."/>
            <person name="Oberbeckmann S."/>
            <person name="Bunk B."/>
            <person name="Jeske O."/>
            <person name="Meyerdierks A."/>
            <person name="Storesund J.E."/>
            <person name="Kallscheuer N."/>
            <person name="Luecker S."/>
            <person name="Lage O.M."/>
            <person name="Pohl T."/>
            <person name="Merkel B.J."/>
            <person name="Hornburger P."/>
            <person name="Mueller R.-W."/>
            <person name="Bruemmer F."/>
            <person name="Labrenz M."/>
            <person name="Spormann A.M."/>
            <person name="Op den Camp H."/>
            <person name="Overmann J."/>
            <person name="Amann R."/>
            <person name="Jetten M.S.M."/>
            <person name="Mascher T."/>
            <person name="Medema M.H."/>
            <person name="Devos D.P."/>
            <person name="Kaster A.-K."/>
            <person name="Ovreas L."/>
            <person name="Rohde M."/>
            <person name="Galperin M.Y."/>
            <person name="Jogler C."/>
        </authorList>
    </citation>
    <scope>NUCLEOTIDE SEQUENCE [LARGE SCALE GENOMIC DNA]</scope>
    <source>
        <strain evidence="3 4">Poly30</strain>
    </source>
</reference>
<keyword evidence="4" id="KW-1185">Reference proteome</keyword>
<dbReference type="RefSeq" id="WP_145202483.1">
    <property type="nucleotide sequence ID" value="NZ_CP036434.1"/>
</dbReference>
<keyword evidence="2" id="KW-0732">Signal</keyword>
<evidence type="ECO:0008006" key="5">
    <source>
        <dbReference type="Google" id="ProtNLM"/>
    </source>
</evidence>
<dbReference type="EMBL" id="CP036434">
    <property type="protein sequence ID" value="QDV08946.1"/>
    <property type="molecule type" value="Genomic_DNA"/>
</dbReference>
<organism evidence="3 4">
    <name type="scientific">Saltatorellus ferox</name>
    <dbReference type="NCBI Taxonomy" id="2528018"/>
    <lineage>
        <taxon>Bacteria</taxon>
        <taxon>Pseudomonadati</taxon>
        <taxon>Planctomycetota</taxon>
        <taxon>Planctomycetia</taxon>
        <taxon>Planctomycetia incertae sedis</taxon>
        <taxon>Saltatorellus</taxon>
    </lineage>
</organism>